<sequence>MLDMLRSIQVISLLAALQGLPSSKQYPAQKDPLYNYGSFLHFMIDGVITRTGNSSCHISFFSFTILEKSIFQMFL</sequence>
<evidence type="ECO:0000313" key="1">
    <source>
        <dbReference type="EMBL" id="ASS93712.1"/>
    </source>
</evidence>
<organism evidence="1 2">
    <name type="scientific">Peribacillus simplex NBRC 15720 = DSM 1321</name>
    <dbReference type="NCBI Taxonomy" id="1349754"/>
    <lineage>
        <taxon>Bacteria</taxon>
        <taxon>Bacillati</taxon>
        <taxon>Bacillota</taxon>
        <taxon>Bacilli</taxon>
        <taxon>Bacillales</taxon>
        <taxon>Bacillaceae</taxon>
        <taxon>Peribacillus</taxon>
    </lineage>
</organism>
<dbReference type="Proteomes" id="UP000214618">
    <property type="component" value="Chromosome"/>
</dbReference>
<protein>
    <submittedName>
        <fullName evidence="1">Uncharacterized protein</fullName>
    </submittedName>
</protein>
<gene>
    <name evidence="1" type="ORF">BS1321_06830</name>
</gene>
<accession>A0A223EEN1</accession>
<proteinExistence type="predicted"/>
<dbReference type="EMBL" id="CP017704">
    <property type="protein sequence ID" value="ASS93712.1"/>
    <property type="molecule type" value="Genomic_DNA"/>
</dbReference>
<dbReference type="AlphaFoldDB" id="A0A223EEN1"/>
<evidence type="ECO:0000313" key="2">
    <source>
        <dbReference type="Proteomes" id="UP000214618"/>
    </source>
</evidence>
<name>A0A223EEN1_9BACI</name>
<reference evidence="1 2" key="1">
    <citation type="submission" date="2016-10" db="EMBL/GenBank/DDBJ databases">
        <title>The whole genome sequencing and assembly of Bacillus simplex DSM 1321 strain.</title>
        <authorList>
            <person name="Park M.-K."/>
            <person name="Lee Y.-J."/>
            <person name="Yi H."/>
            <person name="Bahn Y.-S."/>
            <person name="Kim J.F."/>
            <person name="Lee D.-W."/>
        </authorList>
    </citation>
    <scope>NUCLEOTIDE SEQUENCE [LARGE SCALE GENOMIC DNA]</scope>
    <source>
        <strain evidence="1 2">DSM 1321</strain>
    </source>
</reference>